<evidence type="ECO:0000313" key="3">
    <source>
        <dbReference type="Proteomes" id="UP001632038"/>
    </source>
</evidence>
<evidence type="ECO:0000313" key="2">
    <source>
        <dbReference type="EMBL" id="KAL3637169.1"/>
    </source>
</evidence>
<organism evidence="2 3">
    <name type="scientific">Castilleja foliolosa</name>
    <dbReference type="NCBI Taxonomy" id="1961234"/>
    <lineage>
        <taxon>Eukaryota</taxon>
        <taxon>Viridiplantae</taxon>
        <taxon>Streptophyta</taxon>
        <taxon>Embryophyta</taxon>
        <taxon>Tracheophyta</taxon>
        <taxon>Spermatophyta</taxon>
        <taxon>Magnoliopsida</taxon>
        <taxon>eudicotyledons</taxon>
        <taxon>Gunneridae</taxon>
        <taxon>Pentapetalae</taxon>
        <taxon>asterids</taxon>
        <taxon>lamiids</taxon>
        <taxon>Lamiales</taxon>
        <taxon>Orobanchaceae</taxon>
        <taxon>Pedicularideae</taxon>
        <taxon>Castillejinae</taxon>
        <taxon>Castilleja</taxon>
    </lineage>
</organism>
<feature type="compositionally biased region" description="Basic and acidic residues" evidence="1">
    <location>
        <begin position="74"/>
        <end position="95"/>
    </location>
</feature>
<dbReference type="EMBL" id="JAVIJP010000026">
    <property type="protein sequence ID" value="KAL3637169.1"/>
    <property type="molecule type" value="Genomic_DNA"/>
</dbReference>
<evidence type="ECO:0008006" key="4">
    <source>
        <dbReference type="Google" id="ProtNLM"/>
    </source>
</evidence>
<gene>
    <name evidence="2" type="ORF">CASFOL_019468</name>
</gene>
<dbReference type="Proteomes" id="UP001632038">
    <property type="component" value="Unassembled WGS sequence"/>
</dbReference>
<accession>A0ABD3D5Q0</accession>
<feature type="region of interest" description="Disordered" evidence="1">
    <location>
        <begin position="74"/>
        <end position="99"/>
    </location>
</feature>
<sequence>MVALFSPPSDQLSSLGWLLEDPISHELENMNYFFGDDKTKNLRYSSNSSANKAQQITKNDKLASLSDELVDGGDEGKMLKKLDHNASERDRRKTLQETSLIGRTKLGGHFSRPYM</sequence>
<reference evidence="3" key="1">
    <citation type="journal article" date="2024" name="IScience">
        <title>Strigolactones Initiate the Formation of Haustorium-like Structures in Castilleja.</title>
        <authorList>
            <person name="Buerger M."/>
            <person name="Peterson D."/>
            <person name="Chory J."/>
        </authorList>
    </citation>
    <scope>NUCLEOTIDE SEQUENCE [LARGE SCALE GENOMIC DNA]</scope>
</reference>
<comment type="caution">
    <text evidence="2">The sequence shown here is derived from an EMBL/GenBank/DDBJ whole genome shotgun (WGS) entry which is preliminary data.</text>
</comment>
<keyword evidence="3" id="KW-1185">Reference proteome</keyword>
<proteinExistence type="predicted"/>
<dbReference type="AlphaFoldDB" id="A0ABD3D5Q0"/>
<name>A0ABD3D5Q0_9LAMI</name>
<evidence type="ECO:0000256" key="1">
    <source>
        <dbReference type="SAM" id="MobiDB-lite"/>
    </source>
</evidence>
<protein>
    <recommendedName>
        <fullName evidence="4">CYCLOIDEA-like protein</fullName>
    </recommendedName>
</protein>